<dbReference type="InterPro" id="IPR050493">
    <property type="entry name" value="FAD-dep_Monooxygenase_BioMet"/>
</dbReference>
<keyword evidence="3" id="KW-0274">FAD</keyword>
<dbReference type="GO" id="GO:0004497">
    <property type="term" value="F:monooxygenase activity"/>
    <property type="evidence" value="ECO:0007669"/>
    <property type="project" value="UniProtKB-KW"/>
</dbReference>
<evidence type="ECO:0000256" key="3">
    <source>
        <dbReference type="ARBA" id="ARBA00022827"/>
    </source>
</evidence>
<dbReference type="Pfam" id="PF01494">
    <property type="entry name" value="FAD_binding_3"/>
    <property type="match status" value="1"/>
</dbReference>
<evidence type="ECO:0000313" key="7">
    <source>
        <dbReference type="EMBL" id="KAF2729369.1"/>
    </source>
</evidence>
<name>A0A9P4QMR4_9PLEO</name>
<reference evidence="7" key="1">
    <citation type="journal article" date="2020" name="Stud. Mycol.">
        <title>101 Dothideomycetes genomes: a test case for predicting lifestyles and emergence of pathogens.</title>
        <authorList>
            <person name="Haridas S."/>
            <person name="Albert R."/>
            <person name="Binder M."/>
            <person name="Bloem J."/>
            <person name="Labutti K."/>
            <person name="Salamov A."/>
            <person name="Andreopoulos B."/>
            <person name="Baker S."/>
            <person name="Barry K."/>
            <person name="Bills G."/>
            <person name="Bluhm B."/>
            <person name="Cannon C."/>
            <person name="Castanera R."/>
            <person name="Culley D."/>
            <person name="Daum C."/>
            <person name="Ezra D."/>
            <person name="Gonzalez J."/>
            <person name="Henrissat B."/>
            <person name="Kuo A."/>
            <person name="Liang C."/>
            <person name="Lipzen A."/>
            <person name="Lutzoni F."/>
            <person name="Magnuson J."/>
            <person name="Mondo S."/>
            <person name="Nolan M."/>
            <person name="Ohm R."/>
            <person name="Pangilinan J."/>
            <person name="Park H.-J."/>
            <person name="Ramirez L."/>
            <person name="Alfaro M."/>
            <person name="Sun H."/>
            <person name="Tritt A."/>
            <person name="Yoshinaga Y."/>
            <person name="Zwiers L.-H."/>
            <person name="Turgeon B."/>
            <person name="Goodwin S."/>
            <person name="Spatafora J."/>
            <person name="Crous P."/>
            <person name="Grigoriev I."/>
        </authorList>
    </citation>
    <scope>NUCLEOTIDE SEQUENCE</scope>
    <source>
        <strain evidence="7">CBS 125425</strain>
    </source>
</reference>
<dbReference type="InterPro" id="IPR002938">
    <property type="entry name" value="FAD-bd"/>
</dbReference>
<dbReference type="OrthoDB" id="655030at2759"/>
<proteinExistence type="inferred from homology"/>
<evidence type="ECO:0000256" key="4">
    <source>
        <dbReference type="ARBA" id="ARBA00023002"/>
    </source>
</evidence>
<evidence type="ECO:0000313" key="8">
    <source>
        <dbReference type="Proteomes" id="UP000799444"/>
    </source>
</evidence>
<evidence type="ECO:0000256" key="2">
    <source>
        <dbReference type="ARBA" id="ARBA00022630"/>
    </source>
</evidence>
<gene>
    <name evidence="7" type="ORF">EJ04DRAFT_73961</name>
</gene>
<keyword evidence="8" id="KW-1185">Reference proteome</keyword>
<evidence type="ECO:0000259" key="6">
    <source>
        <dbReference type="Pfam" id="PF01494"/>
    </source>
</evidence>
<dbReference type="Proteomes" id="UP000799444">
    <property type="component" value="Unassembled WGS sequence"/>
</dbReference>
<dbReference type="PRINTS" id="PR00420">
    <property type="entry name" value="RNGMNOXGNASE"/>
</dbReference>
<dbReference type="PANTHER" id="PTHR13789:SF309">
    <property type="entry name" value="PUTATIVE (AFU_ORTHOLOGUE AFUA_6G14510)-RELATED"/>
    <property type="match status" value="1"/>
</dbReference>
<dbReference type="Gene3D" id="3.50.50.60">
    <property type="entry name" value="FAD/NAD(P)-binding domain"/>
    <property type="match status" value="1"/>
</dbReference>
<evidence type="ECO:0000256" key="5">
    <source>
        <dbReference type="ARBA" id="ARBA00023033"/>
    </source>
</evidence>
<accession>A0A9P4QMR4</accession>
<dbReference type="EMBL" id="ML996247">
    <property type="protein sequence ID" value="KAF2729369.1"/>
    <property type="molecule type" value="Genomic_DNA"/>
</dbReference>
<protein>
    <submittedName>
        <fullName evidence="7">Monooxygenase</fullName>
    </submittedName>
</protein>
<dbReference type="AlphaFoldDB" id="A0A9P4QMR4"/>
<keyword evidence="5 7" id="KW-0503">Monooxygenase</keyword>
<evidence type="ECO:0000256" key="1">
    <source>
        <dbReference type="ARBA" id="ARBA00007992"/>
    </source>
</evidence>
<dbReference type="InterPro" id="IPR036188">
    <property type="entry name" value="FAD/NAD-bd_sf"/>
</dbReference>
<dbReference type="GO" id="GO:0071949">
    <property type="term" value="F:FAD binding"/>
    <property type="evidence" value="ECO:0007669"/>
    <property type="project" value="InterPro"/>
</dbReference>
<dbReference type="PANTHER" id="PTHR13789">
    <property type="entry name" value="MONOOXYGENASE"/>
    <property type="match status" value="1"/>
</dbReference>
<dbReference type="SUPFAM" id="SSF51905">
    <property type="entry name" value="FAD/NAD(P)-binding domain"/>
    <property type="match status" value="1"/>
</dbReference>
<organism evidence="7 8">
    <name type="scientific">Polyplosphaeria fusca</name>
    <dbReference type="NCBI Taxonomy" id="682080"/>
    <lineage>
        <taxon>Eukaryota</taxon>
        <taxon>Fungi</taxon>
        <taxon>Dikarya</taxon>
        <taxon>Ascomycota</taxon>
        <taxon>Pezizomycotina</taxon>
        <taxon>Dothideomycetes</taxon>
        <taxon>Pleosporomycetidae</taxon>
        <taxon>Pleosporales</taxon>
        <taxon>Tetraplosphaeriaceae</taxon>
        <taxon>Polyplosphaeria</taxon>
    </lineage>
</organism>
<sequence>MSSEGGSHWLSNKHIIVSGAGISGLAFAISLHKLWPTNVAPPSITLYERDPSAAPPGREGYSLSLRSDRPSAGIQTLQKMTMLDALLDVSISSLGSPSTPNRPESPEGGFVFWDKDFHPIVKLRSKTPPNLPISSMRISRASLRRTLVSTASSLPGVSIHWSSTITNAHPSPSGDIDVHLKDGTTAPCTLLLAADGSSSKLRTLLRPRDRLRFAGPTCIFGTAPLSLSPSPSPSEFGSVISGSGTALFVAPIDDSRLVWSLSWHSSVPSLPQKQPLSREESAALRTEAKTRGAAFGQRFADMLERTEEGSFARFNAQDKDGFAHAGNYVTAPEYVGLEGRVVFLGDANHAVSPFAGNGANLALMDGWDFAEALVGEREGLEGAVGRYDGLAVGRARKVVRMSRRSIRVMHSVGWRLMVYVMVLRVVKALFFQ</sequence>
<keyword evidence="4" id="KW-0560">Oxidoreductase</keyword>
<comment type="similarity">
    <text evidence="1">Belongs to the paxM FAD-dependent monooxygenase family.</text>
</comment>
<comment type="caution">
    <text evidence="7">The sequence shown here is derived from an EMBL/GenBank/DDBJ whole genome shotgun (WGS) entry which is preliminary data.</text>
</comment>
<keyword evidence="2" id="KW-0285">Flavoprotein</keyword>
<feature type="domain" description="FAD-binding" evidence="6">
    <location>
        <begin position="141"/>
        <end position="376"/>
    </location>
</feature>